<evidence type="ECO:0000259" key="3">
    <source>
        <dbReference type="Pfam" id="PF24883"/>
    </source>
</evidence>
<protein>
    <submittedName>
        <fullName evidence="4">NACHT domain-containing protein</fullName>
    </submittedName>
</protein>
<name>L8WGB3_THACA</name>
<evidence type="ECO:0000256" key="2">
    <source>
        <dbReference type="SAM" id="SignalP"/>
    </source>
</evidence>
<comment type="caution">
    <text evidence="4">The sequence shown here is derived from an EMBL/GenBank/DDBJ whole genome shotgun (WGS) entry which is preliminary data.</text>
</comment>
<dbReference type="HOGENOM" id="CLU_1563933_0_0_1"/>
<feature type="chain" id="PRO_5003996868" evidence="2">
    <location>
        <begin position="30"/>
        <end position="171"/>
    </location>
</feature>
<evidence type="ECO:0000313" key="4">
    <source>
        <dbReference type="EMBL" id="ELU35793.1"/>
    </source>
</evidence>
<dbReference type="EMBL" id="AFRT01005287">
    <property type="protein sequence ID" value="ELU35793.1"/>
    <property type="molecule type" value="Genomic_DNA"/>
</dbReference>
<sequence length="171" mass="18909">MSQCGQNRTNHRASACTLLAFVPIGAVAGVGTRAGHQVPLSKTKSGMIKGLVVVIDALDECSNANGVRTILDVLFRITPTLPLKFFVTSRPEPDIRQRIEAQSDRSRTMCVLHEIEKSLVQADIELYLRDELGNGVSEHDLIKLAKLSDNLFIYAATAIRYVRRRAVCYDP</sequence>
<feature type="domain" description="Nephrocystin 3-like N-terminal" evidence="3">
    <location>
        <begin position="49"/>
        <end position="90"/>
    </location>
</feature>
<organism evidence="4 5">
    <name type="scientific">Thanatephorus cucumeris (strain AG1-IA)</name>
    <name type="common">Rice sheath blight fungus</name>
    <name type="synonym">Rhizoctonia solani</name>
    <dbReference type="NCBI Taxonomy" id="983506"/>
    <lineage>
        <taxon>Eukaryota</taxon>
        <taxon>Fungi</taxon>
        <taxon>Dikarya</taxon>
        <taxon>Basidiomycota</taxon>
        <taxon>Agaricomycotina</taxon>
        <taxon>Agaricomycetes</taxon>
        <taxon>Cantharellales</taxon>
        <taxon>Ceratobasidiaceae</taxon>
        <taxon>Rhizoctonia</taxon>
        <taxon>Rhizoctonia solani AG-1</taxon>
    </lineage>
</organism>
<keyword evidence="5" id="KW-1185">Reference proteome</keyword>
<keyword evidence="2" id="KW-0732">Signal</keyword>
<dbReference type="Pfam" id="PF24883">
    <property type="entry name" value="NPHP3_N"/>
    <property type="match status" value="1"/>
</dbReference>
<evidence type="ECO:0000313" key="5">
    <source>
        <dbReference type="Proteomes" id="UP000011668"/>
    </source>
</evidence>
<proteinExistence type="predicted"/>
<evidence type="ECO:0000256" key="1">
    <source>
        <dbReference type="ARBA" id="ARBA00022737"/>
    </source>
</evidence>
<dbReference type="InterPro" id="IPR056884">
    <property type="entry name" value="NPHP3-like_N"/>
</dbReference>
<dbReference type="AlphaFoldDB" id="L8WGB3"/>
<dbReference type="Proteomes" id="UP000011668">
    <property type="component" value="Unassembled WGS sequence"/>
</dbReference>
<dbReference type="OrthoDB" id="3266532at2759"/>
<reference evidence="4 5" key="1">
    <citation type="journal article" date="2013" name="Nat. Commun.">
        <title>The evolution and pathogenic mechanisms of the rice sheath blight pathogen.</title>
        <authorList>
            <person name="Zheng A."/>
            <person name="Lin R."/>
            <person name="Xu L."/>
            <person name="Qin P."/>
            <person name="Tang C."/>
            <person name="Ai P."/>
            <person name="Zhang D."/>
            <person name="Liu Y."/>
            <person name="Sun Z."/>
            <person name="Feng H."/>
            <person name="Wang Y."/>
            <person name="Chen Y."/>
            <person name="Liang X."/>
            <person name="Fu R."/>
            <person name="Li Q."/>
            <person name="Zhang J."/>
            <person name="Yu X."/>
            <person name="Xie Z."/>
            <person name="Ding L."/>
            <person name="Guan P."/>
            <person name="Tang J."/>
            <person name="Liang Y."/>
            <person name="Wang S."/>
            <person name="Deng Q."/>
            <person name="Li S."/>
            <person name="Zhu J."/>
            <person name="Wang L."/>
            <person name="Liu H."/>
            <person name="Li P."/>
        </authorList>
    </citation>
    <scope>NUCLEOTIDE SEQUENCE [LARGE SCALE GENOMIC DNA]</scope>
    <source>
        <strain evidence="5">AG-1 IA</strain>
    </source>
</reference>
<dbReference type="STRING" id="983506.L8WGB3"/>
<keyword evidence="1" id="KW-0677">Repeat</keyword>
<gene>
    <name evidence="4" type="ORF">AG1IA_10177</name>
</gene>
<accession>L8WGB3</accession>
<feature type="signal peptide" evidence="2">
    <location>
        <begin position="1"/>
        <end position="29"/>
    </location>
</feature>